<accession>A0ABS6V6M8</accession>
<keyword evidence="1" id="KW-0472">Membrane</keyword>
<name>A0ABS6V6M8_9SPHN</name>
<keyword evidence="1" id="KW-0812">Transmembrane</keyword>
<feature type="transmembrane region" description="Helical" evidence="1">
    <location>
        <begin position="34"/>
        <end position="55"/>
    </location>
</feature>
<dbReference type="Proteomes" id="UP000698028">
    <property type="component" value="Unassembled WGS sequence"/>
</dbReference>
<evidence type="ECO:0000256" key="1">
    <source>
        <dbReference type="SAM" id="Phobius"/>
    </source>
</evidence>
<keyword evidence="1" id="KW-1133">Transmembrane helix</keyword>
<sequence>MAQISDELRHSYEAVMYHRRNPLRGLDRTRRFQVMTLLSIMWTTIFSATFGAWFYFGELMIGHVLLLLGVIVTGATFRMTERKTGTYREATRDDGTSRYDDVWGA</sequence>
<proteinExistence type="predicted"/>
<comment type="caution">
    <text evidence="2">The sequence shown here is derived from an EMBL/GenBank/DDBJ whole genome shotgun (WGS) entry which is preliminary data.</text>
</comment>
<keyword evidence="3" id="KW-1185">Reference proteome</keyword>
<evidence type="ECO:0000313" key="3">
    <source>
        <dbReference type="Proteomes" id="UP000698028"/>
    </source>
</evidence>
<reference evidence="2 3" key="1">
    <citation type="submission" date="2021-07" db="EMBL/GenBank/DDBJ databases">
        <title>The draft genome sequence of Sphingomicrobium sp. B8.</title>
        <authorList>
            <person name="Mu L."/>
        </authorList>
    </citation>
    <scope>NUCLEOTIDE SEQUENCE [LARGE SCALE GENOMIC DNA]</scope>
    <source>
        <strain evidence="2 3">B8</strain>
    </source>
</reference>
<dbReference type="EMBL" id="JAHVAH010000001">
    <property type="protein sequence ID" value="MBW0145221.1"/>
    <property type="molecule type" value="Genomic_DNA"/>
</dbReference>
<evidence type="ECO:0000313" key="2">
    <source>
        <dbReference type="EMBL" id="MBW0145221.1"/>
    </source>
</evidence>
<gene>
    <name evidence="2" type="ORF">KTQ36_07920</name>
</gene>
<protein>
    <submittedName>
        <fullName evidence="2">Uncharacterized protein</fullName>
    </submittedName>
</protein>
<organism evidence="2 3">
    <name type="scientific">Sphingomicrobium clamense</name>
    <dbReference type="NCBI Taxonomy" id="2851013"/>
    <lineage>
        <taxon>Bacteria</taxon>
        <taxon>Pseudomonadati</taxon>
        <taxon>Pseudomonadota</taxon>
        <taxon>Alphaproteobacteria</taxon>
        <taxon>Sphingomonadales</taxon>
        <taxon>Sphingomonadaceae</taxon>
        <taxon>Sphingomicrobium</taxon>
    </lineage>
</organism>
<dbReference type="RefSeq" id="WP_218633145.1">
    <property type="nucleotide sequence ID" value="NZ_JAHVAH010000001.1"/>
</dbReference>
<feature type="transmembrane region" description="Helical" evidence="1">
    <location>
        <begin position="61"/>
        <end position="79"/>
    </location>
</feature>